<dbReference type="GO" id="GO:0071897">
    <property type="term" value="P:DNA biosynthetic process"/>
    <property type="evidence" value="ECO:0007669"/>
    <property type="project" value="UniProtKB-ARBA"/>
</dbReference>
<dbReference type="InterPro" id="IPR043502">
    <property type="entry name" value="DNA/RNA_pol_sf"/>
</dbReference>
<dbReference type="PANTHER" id="PTHR33064">
    <property type="entry name" value="POL PROTEIN"/>
    <property type="match status" value="1"/>
</dbReference>
<evidence type="ECO:0008006" key="4">
    <source>
        <dbReference type="Google" id="ProtNLM"/>
    </source>
</evidence>
<reference evidence="2 3" key="1">
    <citation type="submission" date="2024-07" db="EMBL/GenBank/DDBJ databases">
        <title>Chromosome-level genome assembly of the water stick insect Ranatra chinensis (Heteroptera: Nepidae).</title>
        <authorList>
            <person name="Liu X."/>
        </authorList>
    </citation>
    <scope>NUCLEOTIDE SEQUENCE [LARGE SCALE GENOMIC DNA]</scope>
    <source>
        <strain evidence="2">Cailab_2021Rc</strain>
        <tissue evidence="2">Muscle</tissue>
    </source>
</reference>
<dbReference type="Proteomes" id="UP001558652">
    <property type="component" value="Unassembled WGS sequence"/>
</dbReference>
<organism evidence="2 3">
    <name type="scientific">Ranatra chinensis</name>
    <dbReference type="NCBI Taxonomy" id="642074"/>
    <lineage>
        <taxon>Eukaryota</taxon>
        <taxon>Metazoa</taxon>
        <taxon>Ecdysozoa</taxon>
        <taxon>Arthropoda</taxon>
        <taxon>Hexapoda</taxon>
        <taxon>Insecta</taxon>
        <taxon>Pterygota</taxon>
        <taxon>Neoptera</taxon>
        <taxon>Paraneoptera</taxon>
        <taxon>Hemiptera</taxon>
        <taxon>Heteroptera</taxon>
        <taxon>Panheteroptera</taxon>
        <taxon>Nepomorpha</taxon>
        <taxon>Nepidae</taxon>
        <taxon>Ranatrinae</taxon>
        <taxon>Ranatra</taxon>
    </lineage>
</organism>
<dbReference type="PANTHER" id="PTHR33064:SF37">
    <property type="entry name" value="RIBONUCLEASE H"/>
    <property type="match status" value="1"/>
</dbReference>
<sequence>MRPALKTVAVTFQSLMDQFLDPNAIQVYTDDIVLFSKSEYSRHLGQLLGRLKEFGLRASFFRPEIRFIGNTVSARGVAANNDKVAAVKELSVPKDPKEVNETRVPRVMASGGDQPPE</sequence>
<dbReference type="InterPro" id="IPR051320">
    <property type="entry name" value="Viral_Replic_Matur_Polypro"/>
</dbReference>
<dbReference type="Gene3D" id="3.30.70.270">
    <property type="match status" value="1"/>
</dbReference>
<dbReference type="AlphaFoldDB" id="A0ABD0XSF7"/>
<evidence type="ECO:0000313" key="3">
    <source>
        <dbReference type="Proteomes" id="UP001558652"/>
    </source>
</evidence>
<evidence type="ECO:0000256" key="1">
    <source>
        <dbReference type="SAM" id="MobiDB-lite"/>
    </source>
</evidence>
<accession>A0ABD0XSF7</accession>
<evidence type="ECO:0000313" key="2">
    <source>
        <dbReference type="EMBL" id="KAL1110109.1"/>
    </source>
</evidence>
<keyword evidence="3" id="KW-1185">Reference proteome</keyword>
<dbReference type="SUPFAM" id="SSF56672">
    <property type="entry name" value="DNA/RNA polymerases"/>
    <property type="match status" value="1"/>
</dbReference>
<gene>
    <name evidence="2" type="ORF">AAG570_008186</name>
</gene>
<name>A0ABD0XSF7_9HEMI</name>
<dbReference type="InterPro" id="IPR043128">
    <property type="entry name" value="Rev_trsase/Diguanyl_cyclase"/>
</dbReference>
<comment type="caution">
    <text evidence="2">The sequence shown here is derived from an EMBL/GenBank/DDBJ whole genome shotgun (WGS) entry which is preliminary data.</text>
</comment>
<protein>
    <recommendedName>
        <fullName evidence="4">Reverse transcriptase domain-containing protein</fullName>
    </recommendedName>
</protein>
<proteinExistence type="predicted"/>
<feature type="region of interest" description="Disordered" evidence="1">
    <location>
        <begin position="96"/>
        <end position="117"/>
    </location>
</feature>
<dbReference type="EMBL" id="JBFDAA010000023">
    <property type="protein sequence ID" value="KAL1110109.1"/>
    <property type="molecule type" value="Genomic_DNA"/>
</dbReference>